<reference evidence="2" key="1">
    <citation type="submission" date="2016-10" db="EMBL/GenBank/DDBJ databases">
        <authorList>
            <person name="Varghese N."/>
            <person name="Submissions S."/>
        </authorList>
    </citation>
    <scope>NUCLEOTIDE SEQUENCE [LARGE SCALE GENOMIC DNA]</scope>
    <source>
        <strain evidence="2">IBRC-M 10043</strain>
    </source>
</reference>
<protein>
    <recommendedName>
        <fullName evidence="3">PQQ-like domain-containing protein</fullName>
    </recommendedName>
</protein>
<accession>A0A1H8KSP4</accession>
<proteinExistence type="predicted"/>
<dbReference type="Proteomes" id="UP000198775">
    <property type="component" value="Unassembled WGS sequence"/>
</dbReference>
<dbReference type="RefSeq" id="WP_139203454.1">
    <property type="nucleotide sequence ID" value="NZ_FOCX01000006.1"/>
</dbReference>
<sequence length="797" mass="83441">MFSPPSTRTAVGSTVVLLALCLVAVGPAAGTASADAQTATPEINRTLDGTAVFSAARTADGGLVLGGTTDYRHGNATLTKLAADGSTAWTRRYETDNRSSVVAVEPGPDGSLYLLQLSVGDSATPTPGSYALSLIRASPDGNLSWRQSLDGARTVGATSGLAVTETGPALVGAAPDEDGLELTQYGTDGSLVWNRTYDVRAAPRTLTATDDGFLMAGTVGFSDPWVMRTDASGAVTTNRTFEGLDPETVAGVVPTDDGFVVAGTYRADFGEANPWAASVGADGVPRWSRVYATSESDSVQDVFPTEDGVALVASDAFDESSATTFVGVGADGSQQFTETVRGVERPTVVPGDDRRVTLVGWNGSPVPDGTVASVVRDVTWPAATDGTGLDPDAQAASDESYYRGQDLRFAVPQRLGDSFELVAVPGEYDEFEPHVVRRVERRPNQPMAVESATLDAGRYYLRTADGDPVALYDDAAYRTDDPTDATFEVEEQSLDVRAWSPPWDVRETRDGEPGPYPVARGSDEATYVDRAAGESDITFVVDSDRSDYGLSVSADRFRGEQADAATLRAMFADNDAFQGIETVHGTPTARFSVDAEANVTVAVDGVDAGLYDLRFRATDTADGGATAETRIVVGNASPRPITVSLNRSSLELPVDGRAAANVTVDGLSAGVGAMSMSAYRTDQPAVTLSMETMVNATSASAGAGRSTDHADASAQAFDANTSTGTVTVGTLGVTADARTVDPEGPSTNTVRYRIDWIVDENGRPYTVPGGRNVTVAITNVSAATDEDRDVDAPRRHP</sequence>
<evidence type="ECO:0000313" key="1">
    <source>
        <dbReference type="EMBL" id="SEN95920.1"/>
    </source>
</evidence>
<keyword evidence="2" id="KW-1185">Reference proteome</keyword>
<dbReference type="PANTHER" id="PTHR42754">
    <property type="entry name" value="ENDOGLUCANASE"/>
    <property type="match status" value="1"/>
</dbReference>
<gene>
    <name evidence="1" type="ORF">SAMN05216388_1006169</name>
</gene>
<dbReference type="EMBL" id="FOCX01000006">
    <property type="protein sequence ID" value="SEN95920.1"/>
    <property type="molecule type" value="Genomic_DNA"/>
</dbReference>
<organism evidence="1 2">
    <name type="scientific">Halorientalis persicus</name>
    <dbReference type="NCBI Taxonomy" id="1367881"/>
    <lineage>
        <taxon>Archaea</taxon>
        <taxon>Methanobacteriati</taxon>
        <taxon>Methanobacteriota</taxon>
        <taxon>Stenosarchaea group</taxon>
        <taxon>Halobacteria</taxon>
        <taxon>Halobacteriales</taxon>
        <taxon>Haloarculaceae</taxon>
        <taxon>Halorientalis</taxon>
    </lineage>
</organism>
<name>A0A1H8KSP4_9EURY</name>
<evidence type="ECO:0008006" key="3">
    <source>
        <dbReference type="Google" id="ProtNLM"/>
    </source>
</evidence>
<dbReference type="AlphaFoldDB" id="A0A1H8KSP4"/>
<dbReference type="PANTHER" id="PTHR42754:SF1">
    <property type="entry name" value="LIPOPROTEIN"/>
    <property type="match status" value="1"/>
</dbReference>
<evidence type="ECO:0000313" key="2">
    <source>
        <dbReference type="Proteomes" id="UP000198775"/>
    </source>
</evidence>
<dbReference type="OrthoDB" id="98274at2157"/>